<gene>
    <name evidence="1" type="ORF">SAMN04488063_1911</name>
</gene>
<reference evidence="2" key="1">
    <citation type="submission" date="2016-10" db="EMBL/GenBank/DDBJ databases">
        <authorList>
            <person name="Varghese N."/>
            <person name="Submissions S."/>
        </authorList>
    </citation>
    <scope>NUCLEOTIDE SEQUENCE [LARGE SCALE GENOMIC DNA]</scope>
    <source>
        <strain evidence="2">CGMCC 1.7739</strain>
    </source>
</reference>
<evidence type="ECO:0000313" key="2">
    <source>
        <dbReference type="Proteomes" id="UP000198876"/>
    </source>
</evidence>
<dbReference type="EMBL" id="FOOQ01000002">
    <property type="protein sequence ID" value="SFG39683.1"/>
    <property type="molecule type" value="Genomic_DNA"/>
</dbReference>
<dbReference type="AlphaFoldDB" id="A0A1I2RHV0"/>
<dbReference type="Pfam" id="PF26264">
    <property type="entry name" value="Halo_Hfq_like"/>
    <property type="match status" value="1"/>
</dbReference>
<dbReference type="Proteomes" id="UP000198876">
    <property type="component" value="Unassembled WGS sequence"/>
</dbReference>
<accession>A0A1I2RHV0</accession>
<dbReference type="STRING" id="553467.SAMN04488063_1911"/>
<evidence type="ECO:0000313" key="1">
    <source>
        <dbReference type="EMBL" id="SFG39683.1"/>
    </source>
</evidence>
<dbReference type="RefSeq" id="WP_092891571.1">
    <property type="nucleotide sequence ID" value="NZ_FOOQ01000002.1"/>
</dbReference>
<protein>
    <submittedName>
        <fullName evidence="1">Uncharacterized protein</fullName>
    </submittedName>
</protein>
<name>A0A1I2RHV0_9EURY</name>
<organism evidence="1 2">
    <name type="scientific">Halopelagius inordinatus</name>
    <dbReference type="NCBI Taxonomy" id="553467"/>
    <lineage>
        <taxon>Archaea</taxon>
        <taxon>Methanobacteriati</taxon>
        <taxon>Methanobacteriota</taxon>
        <taxon>Stenosarchaea group</taxon>
        <taxon>Halobacteria</taxon>
        <taxon>Halobacteriales</taxon>
        <taxon>Haloferacaceae</taxon>
    </lineage>
</organism>
<sequence>MVISPESLWNELTALLVEERRDAVVYADAGETVLHRGDVRVLANGWVELPSGRLISPQAVHHIETYHEQESRRR</sequence>
<dbReference type="InterPro" id="IPR058967">
    <property type="entry name" value="Hfq-like"/>
</dbReference>
<keyword evidence="2" id="KW-1185">Reference proteome</keyword>
<proteinExistence type="predicted"/>